<protein>
    <recommendedName>
        <fullName evidence="4">FeS cluster biogenesis domain-containing protein</fullName>
    </recommendedName>
</protein>
<comment type="similarity">
    <text evidence="1">Belongs to the HesB/IscA family.</text>
</comment>
<dbReference type="Proteomes" id="UP000233343">
    <property type="component" value="Unassembled WGS sequence"/>
</dbReference>
<dbReference type="EMBL" id="PISD01000016">
    <property type="protein sequence ID" value="PKG29347.1"/>
    <property type="molecule type" value="Genomic_DNA"/>
</dbReference>
<comment type="caution">
    <text evidence="2">The sequence shown here is derived from an EMBL/GenBank/DDBJ whole genome shotgun (WGS) entry which is preliminary data.</text>
</comment>
<dbReference type="SUPFAM" id="SSF89360">
    <property type="entry name" value="HesB-like domain"/>
    <property type="match status" value="1"/>
</dbReference>
<keyword evidence="3" id="KW-1185">Reference proteome</keyword>
<dbReference type="RefSeq" id="WP_066198128.1">
    <property type="nucleotide sequence ID" value="NZ_JARMMB010000001.1"/>
</dbReference>
<organism evidence="2 3">
    <name type="scientific">Cytobacillus horneckiae</name>
    <dbReference type="NCBI Taxonomy" id="549687"/>
    <lineage>
        <taxon>Bacteria</taxon>
        <taxon>Bacillati</taxon>
        <taxon>Bacillota</taxon>
        <taxon>Bacilli</taxon>
        <taxon>Bacillales</taxon>
        <taxon>Bacillaceae</taxon>
        <taxon>Cytobacillus</taxon>
    </lineage>
</organism>
<dbReference type="InterPro" id="IPR008326">
    <property type="entry name" value="PdhI-like"/>
</dbReference>
<evidence type="ECO:0000256" key="1">
    <source>
        <dbReference type="ARBA" id="ARBA00006718"/>
    </source>
</evidence>
<dbReference type="PIRSF" id="PIRSF034852">
    <property type="entry name" value="UCP034852"/>
    <property type="match status" value="1"/>
</dbReference>
<proteinExistence type="inferred from homology"/>
<name>A0A2N0ZIJ4_9BACI</name>
<dbReference type="AlphaFoldDB" id="A0A2N0ZIJ4"/>
<evidence type="ECO:0000313" key="2">
    <source>
        <dbReference type="EMBL" id="PKG29347.1"/>
    </source>
</evidence>
<evidence type="ECO:0008006" key="4">
    <source>
        <dbReference type="Google" id="ProtNLM"/>
    </source>
</evidence>
<evidence type="ECO:0000313" key="3">
    <source>
        <dbReference type="Proteomes" id="UP000233343"/>
    </source>
</evidence>
<sequence>MNIIISDQAVKWYKDEMLLEHGDYVRYFARYGGSSPIQQGFSLGISNEKPVNPEITVDKDGIHFFIEEKDIWYFDGHDLTVEYDDKLAEPQYKYEK</sequence>
<gene>
    <name evidence="2" type="ORF">CWS20_08740</name>
</gene>
<accession>A0A2N0ZIJ4</accession>
<reference evidence="2 3" key="1">
    <citation type="journal article" date="2010" name="Int. J. Syst. Evol. Microbiol.">
        <title>Bacillus horneckiae sp. nov., isolated from a spacecraft-assembly clean room.</title>
        <authorList>
            <person name="Vaishampayan P."/>
            <person name="Probst A."/>
            <person name="Krishnamurthi S."/>
            <person name="Ghosh S."/>
            <person name="Osman S."/>
            <person name="McDowall A."/>
            <person name="Ruckmani A."/>
            <person name="Mayilraj S."/>
            <person name="Venkateswaran K."/>
        </authorList>
    </citation>
    <scope>NUCLEOTIDE SEQUENCE [LARGE SCALE GENOMIC DNA]</scope>
    <source>
        <strain evidence="3">1PO1SC</strain>
    </source>
</reference>
<dbReference type="InterPro" id="IPR035903">
    <property type="entry name" value="HesB-like_dom_sf"/>
</dbReference>